<evidence type="ECO:0000259" key="1">
    <source>
        <dbReference type="Pfam" id="PF12867"/>
    </source>
</evidence>
<accession>A0ABY4H3V2</accession>
<proteinExistence type="predicted"/>
<evidence type="ECO:0000313" key="3">
    <source>
        <dbReference type="Proteomes" id="UP000831880"/>
    </source>
</evidence>
<sequence length="173" mass="20320">MAFDLKGESNMESVVGILYSTVKENFQRLKSVTEEMEQEELDYHGTDGKFNSAGQLIRHLAYVDLNWVYRIKDEPLPGVLEEKYGPALNENDQLPMVKGVSLQELLSDYEKVYEMFRSECTYLTDNDLDKVVTFGNENEKQATIRWGIWHISDHNRYHQAHINQLRKWYKGEH</sequence>
<evidence type="ECO:0000313" key="2">
    <source>
        <dbReference type="EMBL" id="UOQ94799.1"/>
    </source>
</evidence>
<reference evidence="2 3" key="1">
    <citation type="submission" date="2022-04" db="EMBL/GenBank/DDBJ databases">
        <title>Halobacillus sp. isolated from saltern.</title>
        <authorList>
            <person name="Won M."/>
            <person name="Lee C.-M."/>
            <person name="Woen H.-Y."/>
            <person name="Kwon S.-W."/>
        </authorList>
    </citation>
    <scope>NUCLEOTIDE SEQUENCE [LARGE SCALE GENOMIC DNA]</scope>
    <source>
        <strain evidence="2 3">SSTM10-2</strain>
    </source>
</reference>
<feature type="domain" description="DinB-like" evidence="1">
    <location>
        <begin position="24"/>
        <end position="162"/>
    </location>
</feature>
<dbReference type="RefSeq" id="WP_244754655.1">
    <property type="nucleotide sequence ID" value="NZ_CP095074.1"/>
</dbReference>
<dbReference type="Pfam" id="PF12867">
    <property type="entry name" value="DinB_2"/>
    <property type="match status" value="1"/>
</dbReference>
<keyword evidence="3" id="KW-1185">Reference proteome</keyword>
<dbReference type="Gene3D" id="1.20.120.450">
    <property type="entry name" value="dinb family like domain"/>
    <property type="match status" value="1"/>
</dbReference>
<name>A0ABY4H3V2_9BACI</name>
<dbReference type="InterPro" id="IPR034660">
    <property type="entry name" value="DinB/YfiT-like"/>
</dbReference>
<dbReference type="SUPFAM" id="SSF109854">
    <property type="entry name" value="DinB/YfiT-like putative metalloenzymes"/>
    <property type="match status" value="1"/>
</dbReference>
<gene>
    <name evidence="2" type="ORF">MUO14_07675</name>
</gene>
<dbReference type="InterPro" id="IPR024775">
    <property type="entry name" value="DinB-like"/>
</dbReference>
<dbReference type="Proteomes" id="UP000831880">
    <property type="component" value="Chromosome"/>
</dbReference>
<protein>
    <submittedName>
        <fullName evidence="2">DinB family protein</fullName>
    </submittedName>
</protein>
<organism evidence="2 3">
    <name type="scientific">Halobacillus shinanisalinarum</name>
    <dbReference type="NCBI Taxonomy" id="2932258"/>
    <lineage>
        <taxon>Bacteria</taxon>
        <taxon>Bacillati</taxon>
        <taxon>Bacillota</taxon>
        <taxon>Bacilli</taxon>
        <taxon>Bacillales</taxon>
        <taxon>Bacillaceae</taxon>
        <taxon>Halobacillus</taxon>
    </lineage>
</organism>
<dbReference type="EMBL" id="CP095074">
    <property type="protein sequence ID" value="UOQ94799.1"/>
    <property type="molecule type" value="Genomic_DNA"/>
</dbReference>